<protein>
    <submittedName>
        <fullName evidence="2">Phosphoadenosine phosphosulfate reductase family protein</fullName>
    </submittedName>
</protein>
<dbReference type="RefSeq" id="WP_080191952.1">
    <property type="nucleotide sequence ID" value="NZ_JAQSLW010000019.1"/>
</dbReference>
<sequence>MSTGIQSLIDAGALFVSNHSGGKDSQAMLIKLLDVIPARQLVVVHASLGPVEWPGALELASAQATAAGLPFIVATARKTLLEMVVRRFENRPEVPSWPSASTRQCTSDLKRGPIQREVRRYAKANGFKVIVNCLGLRAQESPGRAKRRAFRKNETDSNSVLTWYEWLPVHELKADEVFSVIREAGQKPHYAYELGNERLSCVFCIMASRNDLKNGATYHPELLEQYADLETRTGYTMHMNRIPIKELVA</sequence>
<feature type="domain" description="Phosphoadenosine phosphosulphate reductase" evidence="1">
    <location>
        <begin position="18"/>
        <end position="205"/>
    </location>
</feature>
<dbReference type="PANTHER" id="PTHR43196">
    <property type="entry name" value="SULFATE ADENYLYLTRANSFERASE SUBUNIT 2"/>
    <property type="match status" value="1"/>
</dbReference>
<name>A0A5Y7YIL7_SALER</name>
<evidence type="ECO:0000259" key="1">
    <source>
        <dbReference type="Pfam" id="PF01507"/>
    </source>
</evidence>
<proteinExistence type="predicted"/>
<dbReference type="GO" id="GO:0003824">
    <property type="term" value="F:catalytic activity"/>
    <property type="evidence" value="ECO:0007669"/>
    <property type="project" value="InterPro"/>
</dbReference>
<gene>
    <name evidence="2" type="ORF">F2G32_20165</name>
</gene>
<dbReference type="InterPro" id="IPR002500">
    <property type="entry name" value="PAPS_reduct_dom"/>
</dbReference>
<dbReference type="SUPFAM" id="SSF52402">
    <property type="entry name" value="Adenine nucleotide alpha hydrolases-like"/>
    <property type="match status" value="1"/>
</dbReference>
<dbReference type="AlphaFoldDB" id="A0A5Y7YIL7"/>
<dbReference type="InterPro" id="IPR014729">
    <property type="entry name" value="Rossmann-like_a/b/a_fold"/>
</dbReference>
<dbReference type="Gene3D" id="3.40.50.620">
    <property type="entry name" value="HUPs"/>
    <property type="match status" value="1"/>
</dbReference>
<organism evidence="2">
    <name type="scientific">Salmonella enterica</name>
    <name type="common">Salmonella choleraesuis</name>
    <dbReference type="NCBI Taxonomy" id="28901"/>
    <lineage>
        <taxon>Bacteria</taxon>
        <taxon>Pseudomonadati</taxon>
        <taxon>Pseudomonadota</taxon>
        <taxon>Gammaproteobacteria</taxon>
        <taxon>Enterobacterales</taxon>
        <taxon>Enterobacteriaceae</taxon>
        <taxon>Salmonella</taxon>
    </lineage>
</organism>
<dbReference type="InterPro" id="IPR050128">
    <property type="entry name" value="Sulfate_adenylyltrnsfr_sub2"/>
</dbReference>
<reference evidence="2" key="1">
    <citation type="submission" date="2019-09" db="EMBL/GenBank/DDBJ databases">
        <authorList>
            <consortium name="PulseNet: The National Subtyping Network for Foodborne Disease Surveillance"/>
            <person name="Tarr C.L."/>
            <person name="Trees E."/>
            <person name="Katz L.S."/>
            <person name="Carleton-Romer H.A."/>
            <person name="Stroika S."/>
            <person name="Kucerova Z."/>
            <person name="Roache K.F."/>
            <person name="Sabol A.L."/>
            <person name="Besser J."/>
            <person name="Gerner-Smidt P."/>
        </authorList>
    </citation>
    <scope>NUCLEOTIDE SEQUENCE</scope>
    <source>
        <strain evidence="2">PNUSAS097507</strain>
    </source>
</reference>
<evidence type="ECO:0000313" key="2">
    <source>
        <dbReference type="EMBL" id="ECV1292883.1"/>
    </source>
</evidence>
<dbReference type="Pfam" id="PF01507">
    <property type="entry name" value="PAPS_reduct"/>
    <property type="match status" value="1"/>
</dbReference>
<dbReference type="EMBL" id="AAKTBS010000036">
    <property type="protein sequence ID" value="ECV1292883.1"/>
    <property type="molecule type" value="Genomic_DNA"/>
</dbReference>
<dbReference type="PANTHER" id="PTHR43196:SF2">
    <property type="entry name" value="PHOSPHOADENOSINE PHOSPHOSULFATE REDUCTASE"/>
    <property type="match status" value="1"/>
</dbReference>
<comment type="caution">
    <text evidence="2">The sequence shown here is derived from an EMBL/GenBank/DDBJ whole genome shotgun (WGS) entry which is preliminary data.</text>
</comment>
<accession>A0A5Y7YIL7</accession>